<reference evidence="2 3" key="1">
    <citation type="journal article" date="2014" name="PLoS ONE">
        <title>Genome Sequence of Candidatus Nitrososphaera evergladensis from Group I.1b Enriched from Everglades Soil Reveals Novel Genomic Features of the Ammonia-Oxidizing Archaea.</title>
        <authorList>
            <person name="Zhalnina K.V."/>
            <person name="Dias R."/>
            <person name="Leonard M.T."/>
            <person name="Dorr de Quadros P."/>
            <person name="Camargo F.A."/>
            <person name="Drew J.C."/>
            <person name="Farmerie W.G."/>
            <person name="Daroub S.H."/>
            <person name="Triplett E.W."/>
        </authorList>
    </citation>
    <scope>NUCLEOTIDE SEQUENCE [LARGE SCALE GENOMIC DNA]</scope>
    <source>
        <strain evidence="2 3">SR1</strain>
    </source>
</reference>
<proteinExistence type="predicted"/>
<accession>A0A075MW47</accession>
<dbReference type="InterPro" id="IPR055930">
    <property type="entry name" value="DUF7508"/>
</dbReference>
<evidence type="ECO:0000313" key="2">
    <source>
        <dbReference type="EMBL" id="AIF84852.1"/>
    </source>
</evidence>
<dbReference type="GeneID" id="41598499"/>
<evidence type="ECO:0000259" key="1">
    <source>
        <dbReference type="Pfam" id="PF24348"/>
    </source>
</evidence>
<sequence>MSEEQQQEWSEWLDFDSAHVNSVPEAAGVYLMHASMKVMRIGGSDNVRKSLQELLADPCASKAKRFHYMLTQSHASVAEQLVKDYKEKHQGKLPACMEEK</sequence>
<feature type="domain" description="DUF7508" evidence="1">
    <location>
        <begin position="11"/>
        <end position="88"/>
    </location>
</feature>
<gene>
    <name evidence="2" type="ORF">NTE_02812</name>
</gene>
<keyword evidence="3" id="KW-1185">Reference proteome</keyword>
<dbReference type="AlphaFoldDB" id="A0A075MW47"/>
<organism evidence="2 3">
    <name type="scientific">Candidatus Nitrososphaera evergladensis SR1</name>
    <dbReference type="NCBI Taxonomy" id="1459636"/>
    <lineage>
        <taxon>Archaea</taxon>
        <taxon>Nitrososphaerota</taxon>
        <taxon>Nitrososphaeria</taxon>
        <taxon>Nitrososphaerales</taxon>
        <taxon>Nitrososphaeraceae</taxon>
        <taxon>Nitrososphaera</taxon>
    </lineage>
</organism>
<name>A0A075MW47_9ARCH</name>
<dbReference type="STRING" id="1459636.NTE_02812"/>
<dbReference type="EMBL" id="CP007174">
    <property type="protein sequence ID" value="AIF84852.1"/>
    <property type="molecule type" value="Genomic_DNA"/>
</dbReference>
<protein>
    <recommendedName>
        <fullName evidence="1">DUF7508 domain-containing protein</fullName>
    </recommendedName>
</protein>
<dbReference type="HOGENOM" id="CLU_2327140_0_0_2"/>
<dbReference type="Proteomes" id="UP000028194">
    <property type="component" value="Chromosome"/>
</dbReference>
<dbReference type="OrthoDB" id="9435at2157"/>
<evidence type="ECO:0000313" key="3">
    <source>
        <dbReference type="Proteomes" id="UP000028194"/>
    </source>
</evidence>
<dbReference type="Pfam" id="PF24348">
    <property type="entry name" value="DUF7508"/>
    <property type="match status" value="1"/>
</dbReference>
<dbReference type="KEGG" id="nev:NTE_02812"/>
<dbReference type="RefSeq" id="WP_148701358.1">
    <property type="nucleotide sequence ID" value="NZ_CP007174.1"/>
</dbReference>